<protein>
    <submittedName>
        <fullName evidence="1">Putative integron gene cassette protein</fullName>
    </submittedName>
</protein>
<dbReference type="PATRIC" id="fig|84531.8.peg.4957"/>
<gene>
    <name evidence="1" type="ORF">LA76x_4967</name>
</gene>
<dbReference type="KEGG" id="lab:LA76x_4967"/>
<organism evidence="1 2">
    <name type="scientific">Lysobacter antibioticus</name>
    <dbReference type="NCBI Taxonomy" id="84531"/>
    <lineage>
        <taxon>Bacteria</taxon>
        <taxon>Pseudomonadati</taxon>
        <taxon>Pseudomonadota</taxon>
        <taxon>Gammaproteobacteria</taxon>
        <taxon>Lysobacterales</taxon>
        <taxon>Lysobacteraceae</taxon>
        <taxon>Lysobacter</taxon>
    </lineage>
</organism>
<keyword evidence="2" id="KW-1185">Reference proteome</keyword>
<reference evidence="1 2" key="1">
    <citation type="journal article" date="2015" name="BMC Genomics">
        <title>Comparative genomics and metabolic profiling of the genus Lysobacter.</title>
        <authorList>
            <person name="de Bruijn I."/>
            <person name="Cheng X."/>
            <person name="de Jager V."/>
            <person name="Exposito R.G."/>
            <person name="Watrous J."/>
            <person name="Patel N."/>
            <person name="Postma J."/>
            <person name="Dorrestein P.C."/>
            <person name="Kobayashi D."/>
            <person name="Raaijmakers J.M."/>
        </authorList>
    </citation>
    <scope>NUCLEOTIDE SEQUENCE [LARGE SCALE GENOMIC DNA]</scope>
    <source>
        <strain evidence="1 2">76</strain>
    </source>
</reference>
<evidence type="ECO:0000313" key="1">
    <source>
        <dbReference type="EMBL" id="ALN83069.1"/>
    </source>
</evidence>
<dbReference type="Proteomes" id="UP000060787">
    <property type="component" value="Chromosome"/>
</dbReference>
<proteinExistence type="predicted"/>
<sequence>MLMLPATVLTLLQVTDAEDAYQAIVDDEFVDEGQPCVFWVDWREDEQDIVLYVESILRTGSLHSEVVECGSELGYEMYISLFDRREQVPLVGDVADRHHALVTLNRILHPEHEIRWCVDSDGSDTLAFVVLPNSAWMEAEEQFPDAVRRRFGKIYGRPNLFTDSPSAIRASLNLSNGP</sequence>
<evidence type="ECO:0000313" key="2">
    <source>
        <dbReference type="Proteomes" id="UP000060787"/>
    </source>
</evidence>
<accession>A0A0S2FHT6</accession>
<dbReference type="STRING" id="84531.LA76x_4967"/>
<dbReference type="AlphaFoldDB" id="A0A0S2FHT6"/>
<name>A0A0S2FHT6_LYSAN</name>
<dbReference type="EMBL" id="CP011129">
    <property type="protein sequence ID" value="ALN83069.1"/>
    <property type="molecule type" value="Genomic_DNA"/>
</dbReference>